<feature type="transmembrane region" description="Helical" evidence="1">
    <location>
        <begin position="46"/>
        <end position="67"/>
    </location>
</feature>
<keyword evidence="1" id="KW-0812">Transmembrane</keyword>
<organism evidence="2 3">
    <name type="scientific">Opisthorchis viverrini</name>
    <name type="common">Southeast Asian liver fluke</name>
    <dbReference type="NCBI Taxonomy" id="6198"/>
    <lineage>
        <taxon>Eukaryota</taxon>
        <taxon>Metazoa</taxon>
        <taxon>Spiralia</taxon>
        <taxon>Lophotrochozoa</taxon>
        <taxon>Platyhelminthes</taxon>
        <taxon>Trematoda</taxon>
        <taxon>Digenea</taxon>
        <taxon>Opisthorchiida</taxon>
        <taxon>Opisthorchiata</taxon>
        <taxon>Opisthorchiidae</taxon>
        <taxon>Opisthorchis</taxon>
    </lineage>
</organism>
<evidence type="ECO:0000313" key="3">
    <source>
        <dbReference type="Proteomes" id="UP000054324"/>
    </source>
</evidence>
<dbReference type="CTD" id="20322935"/>
<evidence type="ECO:0000256" key="1">
    <source>
        <dbReference type="SAM" id="Phobius"/>
    </source>
</evidence>
<dbReference type="AlphaFoldDB" id="A0A075A7B8"/>
<dbReference type="RefSeq" id="XP_009172909.1">
    <property type="nucleotide sequence ID" value="XM_009174645.1"/>
</dbReference>
<dbReference type="Proteomes" id="UP000054324">
    <property type="component" value="Unassembled WGS sequence"/>
</dbReference>
<reference evidence="2 3" key="1">
    <citation type="submission" date="2013-11" db="EMBL/GenBank/DDBJ databases">
        <title>Opisthorchis viverrini - life in the bile duct.</title>
        <authorList>
            <person name="Young N.D."/>
            <person name="Nagarajan N."/>
            <person name="Lin S.J."/>
            <person name="Korhonen P.K."/>
            <person name="Jex A.R."/>
            <person name="Hall R.S."/>
            <person name="Safavi-Hemami H."/>
            <person name="Kaewkong W."/>
            <person name="Bertrand D."/>
            <person name="Gao S."/>
            <person name="Seet Q."/>
            <person name="Wongkham S."/>
            <person name="Teh B.T."/>
            <person name="Wongkham C."/>
            <person name="Intapan P.M."/>
            <person name="Maleewong W."/>
            <person name="Yang X."/>
            <person name="Hu M."/>
            <person name="Wang Z."/>
            <person name="Hofmann A."/>
            <person name="Sternberg P.W."/>
            <person name="Tan P."/>
            <person name="Wang J."/>
            <person name="Gasser R.B."/>
        </authorList>
    </citation>
    <scope>NUCLEOTIDE SEQUENCE [LARGE SCALE GENOMIC DNA]</scope>
</reference>
<name>A0A075A7B8_OPIVI</name>
<dbReference type="KEGG" id="ovi:T265_08756"/>
<protein>
    <submittedName>
        <fullName evidence="2">Uncharacterized protein</fullName>
    </submittedName>
</protein>
<proteinExistence type="predicted"/>
<dbReference type="EMBL" id="KL596853">
    <property type="protein sequence ID" value="KER23344.1"/>
    <property type="molecule type" value="Genomic_DNA"/>
</dbReference>
<sequence>MTTYTSVALSGAECCRLDLRARDKIDLTQSWTSVTKEVSEIPIQTYFLFVLLRAPMVVSVAVLTMICRPSVYAHWIMRGRPVRKVSAEYHKREIQLSLS</sequence>
<keyword evidence="1" id="KW-1133">Transmembrane helix</keyword>
<accession>A0A075A7B8</accession>
<keyword evidence="1" id="KW-0472">Membrane</keyword>
<gene>
    <name evidence="2" type="ORF">T265_08756</name>
</gene>
<dbReference type="GeneID" id="20322935"/>
<keyword evidence="3" id="KW-1185">Reference proteome</keyword>
<evidence type="ECO:0000313" key="2">
    <source>
        <dbReference type="EMBL" id="KER23344.1"/>
    </source>
</evidence>